<evidence type="ECO:0000256" key="2">
    <source>
        <dbReference type="ARBA" id="ARBA00022448"/>
    </source>
</evidence>
<dbReference type="PANTHER" id="PTHR23504:SF6">
    <property type="entry name" value="MULTIDRUG TRANSPORTER, PUTATIVE (AFU_ORTHOLOGUE AFUA_4G08740)-RELATED"/>
    <property type="match status" value="1"/>
</dbReference>
<keyword evidence="2" id="KW-0813">Transport</keyword>
<feature type="transmembrane region" description="Helical" evidence="7">
    <location>
        <begin position="292"/>
        <end position="309"/>
    </location>
</feature>
<dbReference type="InterPro" id="IPR001958">
    <property type="entry name" value="Tet-R_TetA/multi-R_MdtG-like"/>
</dbReference>
<protein>
    <recommendedName>
        <fullName evidence="8">Major facilitator superfamily (MFS) profile domain-containing protein</fullName>
    </recommendedName>
</protein>
<dbReference type="EMBL" id="VIGI01000010">
    <property type="protein sequence ID" value="KAB8295210.1"/>
    <property type="molecule type" value="Genomic_DNA"/>
</dbReference>
<dbReference type="Pfam" id="PF07690">
    <property type="entry name" value="MFS_1"/>
    <property type="match status" value="1"/>
</dbReference>
<name>A0A5N6K0B4_MONLA</name>
<organism evidence="9 10">
    <name type="scientific">Monilinia laxa</name>
    <name type="common">Brown rot fungus</name>
    <name type="synonym">Sclerotinia laxa</name>
    <dbReference type="NCBI Taxonomy" id="61186"/>
    <lineage>
        <taxon>Eukaryota</taxon>
        <taxon>Fungi</taxon>
        <taxon>Dikarya</taxon>
        <taxon>Ascomycota</taxon>
        <taxon>Pezizomycotina</taxon>
        <taxon>Leotiomycetes</taxon>
        <taxon>Helotiales</taxon>
        <taxon>Sclerotiniaceae</taxon>
        <taxon>Monilinia</taxon>
    </lineage>
</organism>
<evidence type="ECO:0000256" key="4">
    <source>
        <dbReference type="ARBA" id="ARBA00022989"/>
    </source>
</evidence>
<dbReference type="OrthoDB" id="10262656at2759"/>
<keyword evidence="4 7" id="KW-1133">Transmembrane helix</keyword>
<dbReference type="AlphaFoldDB" id="A0A5N6K0B4"/>
<dbReference type="Gene3D" id="1.20.1250.20">
    <property type="entry name" value="MFS general substrate transporter like domains"/>
    <property type="match status" value="1"/>
</dbReference>
<feature type="region of interest" description="Disordered" evidence="6">
    <location>
        <begin position="347"/>
        <end position="373"/>
    </location>
</feature>
<comment type="caution">
    <text evidence="9">The sequence shown here is derived from an EMBL/GenBank/DDBJ whole genome shotgun (WGS) entry which is preliminary data.</text>
</comment>
<dbReference type="PRINTS" id="PR01035">
    <property type="entry name" value="TCRTETA"/>
</dbReference>
<feature type="transmembrane region" description="Helical" evidence="7">
    <location>
        <begin position="210"/>
        <end position="230"/>
    </location>
</feature>
<gene>
    <name evidence="9" type="ORF">EYC80_007130</name>
</gene>
<dbReference type="CDD" id="cd17330">
    <property type="entry name" value="MFS_SLC46_TetA_like"/>
    <property type="match status" value="1"/>
</dbReference>
<accession>A0A5N6K0B4</accession>
<feature type="transmembrane region" description="Helical" evidence="7">
    <location>
        <begin position="486"/>
        <end position="506"/>
    </location>
</feature>
<keyword evidence="10" id="KW-1185">Reference proteome</keyword>
<feature type="compositionally biased region" description="Polar residues" evidence="6">
    <location>
        <begin position="1"/>
        <end position="20"/>
    </location>
</feature>
<dbReference type="PROSITE" id="PS50850">
    <property type="entry name" value="MFS"/>
    <property type="match status" value="1"/>
</dbReference>
<feature type="transmembrane region" description="Helical" evidence="7">
    <location>
        <begin position="518"/>
        <end position="537"/>
    </location>
</feature>
<dbReference type="InterPro" id="IPR011701">
    <property type="entry name" value="MFS"/>
</dbReference>
<evidence type="ECO:0000256" key="5">
    <source>
        <dbReference type="ARBA" id="ARBA00023136"/>
    </source>
</evidence>
<feature type="transmembrane region" description="Helical" evidence="7">
    <location>
        <begin position="452"/>
        <end position="474"/>
    </location>
</feature>
<dbReference type="Proteomes" id="UP000326757">
    <property type="component" value="Unassembled WGS sequence"/>
</dbReference>
<feature type="domain" description="Major facilitator superfamily (MFS) profile" evidence="8">
    <location>
        <begin position="113"/>
        <end position="616"/>
    </location>
</feature>
<evidence type="ECO:0000256" key="1">
    <source>
        <dbReference type="ARBA" id="ARBA00004141"/>
    </source>
</evidence>
<dbReference type="SUPFAM" id="SSF103473">
    <property type="entry name" value="MFS general substrate transporter"/>
    <property type="match status" value="1"/>
</dbReference>
<dbReference type="GO" id="GO:0016020">
    <property type="term" value="C:membrane"/>
    <property type="evidence" value="ECO:0007669"/>
    <property type="project" value="UniProtKB-SubCell"/>
</dbReference>
<keyword evidence="3 7" id="KW-0812">Transmembrane</keyword>
<feature type="region of interest" description="Disordered" evidence="6">
    <location>
        <begin position="1"/>
        <end position="64"/>
    </location>
</feature>
<feature type="compositionally biased region" description="Polar residues" evidence="6">
    <location>
        <begin position="350"/>
        <end position="364"/>
    </location>
</feature>
<feature type="compositionally biased region" description="Polar residues" evidence="6">
    <location>
        <begin position="34"/>
        <end position="64"/>
    </location>
</feature>
<keyword evidence="5 7" id="KW-0472">Membrane</keyword>
<feature type="transmembrane region" description="Helical" evidence="7">
    <location>
        <begin position="185"/>
        <end position="204"/>
    </location>
</feature>
<dbReference type="PANTHER" id="PTHR23504">
    <property type="entry name" value="MAJOR FACILITATOR SUPERFAMILY DOMAIN-CONTAINING PROTEIN 10"/>
    <property type="match status" value="1"/>
</dbReference>
<dbReference type="InterPro" id="IPR020846">
    <property type="entry name" value="MFS_dom"/>
</dbReference>
<feature type="transmembrane region" description="Helical" evidence="7">
    <location>
        <begin position="385"/>
        <end position="407"/>
    </location>
</feature>
<dbReference type="InterPro" id="IPR036259">
    <property type="entry name" value="MFS_trans_sf"/>
</dbReference>
<evidence type="ECO:0000256" key="6">
    <source>
        <dbReference type="SAM" id="MobiDB-lite"/>
    </source>
</evidence>
<proteinExistence type="predicted"/>
<dbReference type="GO" id="GO:0022857">
    <property type="term" value="F:transmembrane transporter activity"/>
    <property type="evidence" value="ECO:0007669"/>
    <property type="project" value="InterPro"/>
</dbReference>
<reference evidence="9 10" key="1">
    <citation type="submission" date="2019-06" db="EMBL/GenBank/DDBJ databases">
        <title>Genome Sequence of the Brown Rot Fungal Pathogen Monilinia laxa.</title>
        <authorList>
            <person name="De Miccolis Angelini R.M."/>
            <person name="Landi L."/>
            <person name="Abate D."/>
            <person name="Pollastro S."/>
            <person name="Romanazzi G."/>
            <person name="Faretra F."/>
        </authorList>
    </citation>
    <scope>NUCLEOTIDE SEQUENCE [LARGE SCALE GENOMIC DNA]</scope>
    <source>
        <strain evidence="9 10">Mlax316</strain>
    </source>
</reference>
<evidence type="ECO:0000313" key="9">
    <source>
        <dbReference type="EMBL" id="KAB8295210.1"/>
    </source>
</evidence>
<evidence type="ECO:0000256" key="3">
    <source>
        <dbReference type="ARBA" id="ARBA00022692"/>
    </source>
</evidence>
<evidence type="ECO:0000313" key="10">
    <source>
        <dbReference type="Proteomes" id="UP000326757"/>
    </source>
</evidence>
<comment type="subcellular location">
    <subcellularLocation>
        <location evidence="1">Membrane</location>
        <topology evidence="1">Multi-pass membrane protein</topology>
    </subcellularLocation>
</comment>
<sequence>MSGNNSTKTNKSDESSNQSWSRRKIITEEEEPNEQTAINTNGDGSSYGTVPPNTTAYVPNKTGEQANAIQPLQRRESVIEEENNEDLQIEIPVDAKREKNGPASWSSLPHKKQLIILTCARLSEPLVQTSLRSYLFYQLKSFDTSLPDSVIASQAGIMQGSFAMAQLTTAMLWGRFSDRSGRKTVLLIGLSGTAFSCLGFGFAQSFWQAMIFRMIGGALNGNVGVMRTMISEIVREKKYQSRAFLILPMCGNIGTIIGPILGGLLADPAGNYPGLFGGIQWLKRYPYAPPNLLSAVFLASACLAVVFALEETHEMYAHKEDWGIKAGRSIKPFFCRLGRGNPSKHEYANIPSTDPSTIVEQTPTTPKPPKRVAPRYKNRLPLRQIFTYNVICTLISHALLAFSMGTFNNIWYSFLSTDVYNPTHPSKSLPTDYSPHPPLKFTGGIGLPPRDVGLAMSILGIIGITMQLFLYPLVNTRLGTIRSWRIFLYGFPIAYTLAPFLSLIPSLSPPPSQKTGPLIWISLTCVLLIQTIARTFAGPATTILINNCSPHPSILGTIHGIGQTASSAARTIGPAIGGYLYGAGLSGGYVGLAFWVLAGMAGVTAFASNFVREGDGHELFRIMCSLIFDIETRNSSINVKFPPISFWLATWPQNTDIIRFPSIQ</sequence>
<evidence type="ECO:0000256" key="7">
    <source>
        <dbReference type="SAM" id="Phobius"/>
    </source>
</evidence>
<feature type="transmembrane region" description="Helical" evidence="7">
    <location>
        <begin position="242"/>
        <end position="266"/>
    </location>
</feature>
<evidence type="ECO:0000259" key="8">
    <source>
        <dbReference type="PROSITE" id="PS50850"/>
    </source>
</evidence>